<reference evidence="8" key="1">
    <citation type="journal article" date="2019" name="bioRxiv">
        <title>The Genome of the Zebra Mussel, Dreissena polymorpha: A Resource for Invasive Species Research.</title>
        <authorList>
            <person name="McCartney M.A."/>
            <person name="Auch B."/>
            <person name="Kono T."/>
            <person name="Mallez S."/>
            <person name="Zhang Y."/>
            <person name="Obille A."/>
            <person name="Becker A."/>
            <person name="Abrahante J.E."/>
            <person name="Garbe J."/>
            <person name="Badalamenti J.P."/>
            <person name="Herman A."/>
            <person name="Mangelson H."/>
            <person name="Liachko I."/>
            <person name="Sullivan S."/>
            <person name="Sone E.D."/>
            <person name="Koren S."/>
            <person name="Silverstein K.A.T."/>
            <person name="Beckman K.B."/>
            <person name="Gohl D.M."/>
        </authorList>
    </citation>
    <scope>NUCLEOTIDE SEQUENCE</scope>
    <source>
        <strain evidence="8">Duluth1</strain>
        <tissue evidence="8">Whole animal</tissue>
    </source>
</reference>
<feature type="compositionally biased region" description="Polar residues" evidence="5">
    <location>
        <begin position="241"/>
        <end position="264"/>
    </location>
</feature>
<dbReference type="EMBL" id="JAIWYP010000002">
    <property type="protein sequence ID" value="KAH3871558.1"/>
    <property type="molecule type" value="Genomic_DNA"/>
</dbReference>
<protein>
    <recommendedName>
        <fullName evidence="10">PH and SEC7 domain-containing protein 3</fullName>
    </recommendedName>
</protein>
<evidence type="ECO:0000256" key="4">
    <source>
        <dbReference type="ARBA" id="ARBA00023136"/>
    </source>
</evidence>
<dbReference type="Proteomes" id="UP000828390">
    <property type="component" value="Unassembled WGS sequence"/>
</dbReference>
<keyword evidence="9" id="KW-1185">Reference proteome</keyword>
<dbReference type="SMART" id="SM00233">
    <property type="entry name" value="PH"/>
    <property type="match status" value="1"/>
</dbReference>
<dbReference type="GO" id="GO:0005543">
    <property type="term" value="F:phospholipid binding"/>
    <property type="evidence" value="ECO:0007669"/>
    <property type="project" value="InterPro"/>
</dbReference>
<dbReference type="PROSITE" id="PS50003">
    <property type="entry name" value="PH_DOMAIN"/>
    <property type="match status" value="1"/>
</dbReference>
<feature type="region of interest" description="Disordered" evidence="5">
    <location>
        <begin position="460"/>
        <end position="510"/>
    </location>
</feature>
<dbReference type="GO" id="GO:0032012">
    <property type="term" value="P:regulation of ARF protein signal transduction"/>
    <property type="evidence" value="ECO:0007669"/>
    <property type="project" value="InterPro"/>
</dbReference>
<dbReference type="InterPro" id="IPR001849">
    <property type="entry name" value="PH_domain"/>
</dbReference>
<dbReference type="InterPro" id="IPR035999">
    <property type="entry name" value="Sec7_dom_sf"/>
</dbReference>
<sequence>MDSVAHSTTNYPVPQPAVSPSRRFHVLEISGLNLENDSPMEKEMDEQGQKYLDKKSSFSATGRVASINTAEKYQKSAKAVVPNELLLSHSNYKSVSCKGEQSSDLTKDMLVKTKNTINTEKNECNVERHHSDGARHNAYCEMTFKRSASSPNQLEVHGANVYKTITATMDNLCSALSDDCDETSMDRKESAESGFEEQAANSDTGTLEKRKKLQGDPTSVSDLSEVGSDDVLGALAVSQVSNKGGNLSSPSDRASEMSESTLLQLESEPLLEDTSSSLSSSSSEDIDIDELTHEMIFERSLSDSGGMSPVYHKEVRGLSASKSAEKFFYRKPILHIHGINDQQNVRVSRSQENYVGNGFTFVDIDLDDTTYSLDQIPTTLDTPDTPTTECTEPFGSIVSRPVECTTSYASAVKQSSFQTSVQSNESHDSKCFVPGFITLDNRSLNEKRDLNNVAIAYDRSVNSEESSTEMSHESQGDGADSTDDPDGAIVDTEDISADYNDPEDNNEYDQDEDADCVLVIQEGLFALPATKSVDLPSAQRLAKRLYNLDGFRKSDVARHLCKKNDFSITVAEEYLKFFDFTGNTLDVALRKFLRQFSLIGETQERERVLAHFSRHFMTSNPGTYNSEDACHTLVCAIMLLNTDLHGQAVGRKMACAEFIENLTDLNDGENFPKDVLKAIYHAIKAEPIEWAPDDSIPEPEQGPVLDPIVSSLPNLPAAIGGNPFLDIPDPENTTAYKKGYIMRKCCVDPDGRKTAVGKRAWKMFYAVLRDMILYLYKDEQALKKSGNMGSHNAIRAHHCYATKATDYSKKQHVFRLRTADWAEYLFQTSNTKECEEWINVMNFIAASLSAPPLPGAVGSQKKFQRPLLPATYTRLTMADQLICFEEHLSQTELDLQEHRQFPPEKGSKASMIQHYIEKETYLTFEIDRLKEYCYLLKAKLQAQSQERLDASLVETTIGEDEEGINKSKRLATVSAANVVGLKRGPVQRSASDRLCCFRESTSYNTLV</sequence>
<proteinExistence type="predicted"/>
<comment type="caution">
    <text evidence="8">The sequence shown here is derived from an EMBL/GenBank/DDBJ whole genome shotgun (WGS) entry which is preliminary data.</text>
</comment>
<dbReference type="AlphaFoldDB" id="A0A9D4RLA0"/>
<evidence type="ECO:0000313" key="9">
    <source>
        <dbReference type="Proteomes" id="UP000828390"/>
    </source>
</evidence>
<accession>A0A9D4RLA0</accession>
<dbReference type="Pfam" id="PF01369">
    <property type="entry name" value="Sec7"/>
    <property type="match status" value="1"/>
</dbReference>
<feature type="region of interest" description="Disordered" evidence="5">
    <location>
        <begin position="184"/>
        <end position="226"/>
    </location>
</feature>
<dbReference type="InterPro" id="IPR023394">
    <property type="entry name" value="Sec7_C_sf"/>
</dbReference>
<evidence type="ECO:0000256" key="2">
    <source>
        <dbReference type="ARBA" id="ARBA00022475"/>
    </source>
</evidence>
<feature type="compositionally biased region" description="Low complexity" evidence="5">
    <location>
        <begin position="265"/>
        <end position="283"/>
    </location>
</feature>
<keyword evidence="4" id="KW-0472">Membrane</keyword>
<evidence type="ECO:0000256" key="3">
    <source>
        <dbReference type="ARBA" id="ARBA00022658"/>
    </source>
</evidence>
<dbReference type="Gene3D" id="2.30.29.30">
    <property type="entry name" value="Pleckstrin-homology domain (PH domain)/Phosphotyrosine-binding domain (PTB)"/>
    <property type="match status" value="1"/>
</dbReference>
<dbReference type="FunFam" id="2.30.29.30:FF:000267">
    <property type="entry name" value="PH and SEC7 domain-containing protein 4"/>
    <property type="match status" value="1"/>
</dbReference>
<dbReference type="PRINTS" id="PR00683">
    <property type="entry name" value="SPECTRINPH"/>
</dbReference>
<dbReference type="Gene3D" id="1.10.1000.11">
    <property type="entry name" value="Arf Nucleotide-binding Site Opener,domain 2"/>
    <property type="match status" value="1"/>
</dbReference>
<feature type="region of interest" description="Disordered" evidence="5">
    <location>
        <begin position="241"/>
        <end position="285"/>
    </location>
</feature>
<dbReference type="Pfam" id="PF15410">
    <property type="entry name" value="PH_9"/>
    <property type="match status" value="1"/>
</dbReference>
<dbReference type="OrthoDB" id="2157641at2759"/>
<dbReference type="GO" id="GO:0005085">
    <property type="term" value="F:guanyl-nucleotide exchange factor activity"/>
    <property type="evidence" value="ECO:0007669"/>
    <property type="project" value="UniProtKB-KW"/>
</dbReference>
<organism evidence="8 9">
    <name type="scientific">Dreissena polymorpha</name>
    <name type="common">Zebra mussel</name>
    <name type="synonym">Mytilus polymorpha</name>
    <dbReference type="NCBI Taxonomy" id="45954"/>
    <lineage>
        <taxon>Eukaryota</taxon>
        <taxon>Metazoa</taxon>
        <taxon>Spiralia</taxon>
        <taxon>Lophotrochozoa</taxon>
        <taxon>Mollusca</taxon>
        <taxon>Bivalvia</taxon>
        <taxon>Autobranchia</taxon>
        <taxon>Heteroconchia</taxon>
        <taxon>Euheterodonta</taxon>
        <taxon>Imparidentia</taxon>
        <taxon>Neoheterodontei</taxon>
        <taxon>Myida</taxon>
        <taxon>Dreissenoidea</taxon>
        <taxon>Dreissenidae</taxon>
        <taxon>Dreissena</taxon>
    </lineage>
</organism>
<dbReference type="SMART" id="SM00222">
    <property type="entry name" value="Sec7"/>
    <property type="match status" value="1"/>
</dbReference>
<evidence type="ECO:0008006" key="10">
    <source>
        <dbReference type="Google" id="ProtNLM"/>
    </source>
</evidence>
<feature type="domain" description="SEC7" evidence="7">
    <location>
        <begin position="501"/>
        <end position="686"/>
    </location>
</feature>
<comment type="subcellular location">
    <subcellularLocation>
        <location evidence="1">Cell membrane</location>
    </subcellularLocation>
</comment>
<keyword evidence="2" id="KW-1003">Cell membrane</keyword>
<name>A0A9D4RLA0_DREPO</name>
<evidence type="ECO:0000259" key="6">
    <source>
        <dbReference type="PROSITE" id="PS50003"/>
    </source>
</evidence>
<dbReference type="SUPFAM" id="SSF50729">
    <property type="entry name" value="PH domain-like"/>
    <property type="match status" value="1"/>
</dbReference>
<evidence type="ECO:0000259" key="7">
    <source>
        <dbReference type="PROSITE" id="PS50190"/>
    </source>
</evidence>
<dbReference type="InterPro" id="IPR000904">
    <property type="entry name" value="Sec7_dom"/>
</dbReference>
<dbReference type="InterPro" id="IPR011993">
    <property type="entry name" value="PH-like_dom_sf"/>
</dbReference>
<feature type="compositionally biased region" description="Acidic residues" evidence="5">
    <location>
        <begin position="480"/>
        <end position="510"/>
    </location>
</feature>
<dbReference type="PANTHER" id="PTHR10663">
    <property type="entry name" value="GUANYL-NUCLEOTIDE EXCHANGE FACTOR"/>
    <property type="match status" value="1"/>
</dbReference>
<feature type="domain" description="PH" evidence="6">
    <location>
        <begin position="734"/>
        <end position="846"/>
    </location>
</feature>
<dbReference type="SUPFAM" id="SSF48425">
    <property type="entry name" value="Sec7 domain"/>
    <property type="match status" value="1"/>
</dbReference>
<reference evidence="8" key="2">
    <citation type="submission" date="2020-11" db="EMBL/GenBank/DDBJ databases">
        <authorList>
            <person name="McCartney M.A."/>
            <person name="Auch B."/>
            <person name="Kono T."/>
            <person name="Mallez S."/>
            <person name="Becker A."/>
            <person name="Gohl D.M."/>
            <person name="Silverstein K.A.T."/>
            <person name="Koren S."/>
            <person name="Bechman K.B."/>
            <person name="Herman A."/>
            <person name="Abrahante J.E."/>
            <person name="Garbe J."/>
        </authorList>
    </citation>
    <scope>NUCLEOTIDE SEQUENCE</scope>
    <source>
        <strain evidence="8">Duluth1</strain>
        <tissue evidence="8">Whole animal</tissue>
    </source>
</reference>
<gene>
    <name evidence="8" type="ORF">DPMN_034763</name>
</gene>
<keyword evidence="3" id="KW-0344">Guanine-nucleotide releasing factor</keyword>
<evidence type="ECO:0000256" key="1">
    <source>
        <dbReference type="ARBA" id="ARBA00004236"/>
    </source>
</evidence>
<dbReference type="CDD" id="cd13295">
    <property type="entry name" value="PH_EFA6"/>
    <property type="match status" value="1"/>
</dbReference>
<dbReference type="InterPro" id="IPR001605">
    <property type="entry name" value="PH_dom-spectrin-type"/>
</dbReference>
<dbReference type="GO" id="GO:0005886">
    <property type="term" value="C:plasma membrane"/>
    <property type="evidence" value="ECO:0007669"/>
    <property type="project" value="UniProtKB-SubCell"/>
</dbReference>
<evidence type="ECO:0000256" key="5">
    <source>
        <dbReference type="SAM" id="MobiDB-lite"/>
    </source>
</evidence>
<dbReference type="PANTHER" id="PTHR10663:SF376">
    <property type="entry name" value="PH AND SEC7 DOMAIN-CONTAINING PROTEIN"/>
    <property type="match status" value="1"/>
</dbReference>
<evidence type="ECO:0000313" key="8">
    <source>
        <dbReference type="EMBL" id="KAH3871558.1"/>
    </source>
</evidence>
<dbReference type="InterPro" id="IPR041681">
    <property type="entry name" value="PH_9"/>
</dbReference>
<dbReference type="PROSITE" id="PS50190">
    <property type="entry name" value="SEC7"/>
    <property type="match status" value="1"/>
</dbReference>
<dbReference type="CDD" id="cd00171">
    <property type="entry name" value="Sec7"/>
    <property type="match status" value="1"/>
</dbReference>